<dbReference type="PROSITE" id="PS00018">
    <property type="entry name" value="EF_HAND_1"/>
    <property type="match status" value="1"/>
</dbReference>
<feature type="region of interest" description="Disordered" evidence="6">
    <location>
        <begin position="209"/>
        <end position="265"/>
    </location>
</feature>
<dbReference type="PANTHER" id="PTHR18905">
    <property type="entry name" value="NINEIN"/>
    <property type="match status" value="1"/>
</dbReference>
<evidence type="ECO:0000256" key="4">
    <source>
        <dbReference type="ARBA" id="ARBA00022837"/>
    </source>
</evidence>
<dbReference type="Gene3D" id="1.10.238.10">
    <property type="entry name" value="EF-hand"/>
    <property type="match status" value="1"/>
</dbReference>
<dbReference type="GO" id="GO:0034454">
    <property type="term" value="P:microtubule anchoring at centrosome"/>
    <property type="evidence" value="ECO:0007669"/>
    <property type="project" value="TreeGrafter"/>
</dbReference>
<feature type="compositionally biased region" description="Polar residues" evidence="6">
    <location>
        <begin position="45"/>
        <end position="55"/>
    </location>
</feature>
<evidence type="ECO:0000313" key="9">
    <source>
        <dbReference type="Proteomes" id="UP001142055"/>
    </source>
</evidence>
<keyword evidence="2" id="KW-0963">Cytoplasm</keyword>
<gene>
    <name evidence="8" type="ORF">RDWZM_009780</name>
</gene>
<evidence type="ECO:0000256" key="1">
    <source>
        <dbReference type="ARBA" id="ARBA00004300"/>
    </source>
</evidence>
<dbReference type="AlphaFoldDB" id="A0A9Q0M4N2"/>
<protein>
    <recommendedName>
        <fullName evidence="7">EF-hand domain-containing protein</fullName>
    </recommendedName>
</protein>
<dbReference type="Pfam" id="PF13499">
    <property type="entry name" value="EF-hand_7"/>
    <property type="match status" value="1"/>
</dbReference>
<dbReference type="EMBL" id="JAPWDV010000003">
    <property type="protein sequence ID" value="KAJ6218623.1"/>
    <property type="molecule type" value="Genomic_DNA"/>
</dbReference>
<feature type="compositionally biased region" description="Low complexity" evidence="6">
    <location>
        <begin position="22"/>
        <end position="39"/>
    </location>
</feature>
<comment type="subcellular location">
    <subcellularLocation>
        <location evidence="1">Cytoplasm</location>
        <location evidence="1">Cytoskeleton</location>
        <location evidence="1">Microtubule organizing center</location>
        <location evidence="1">Centrosome</location>
    </subcellularLocation>
</comment>
<feature type="compositionally biased region" description="Polar residues" evidence="6">
    <location>
        <begin position="209"/>
        <end position="220"/>
    </location>
</feature>
<accession>A0A9Q0M4N2</accession>
<dbReference type="PROSITE" id="PS50222">
    <property type="entry name" value="EF_HAND_2"/>
    <property type="match status" value="1"/>
</dbReference>
<organism evidence="8 9">
    <name type="scientific">Blomia tropicalis</name>
    <name type="common">Mite</name>
    <dbReference type="NCBI Taxonomy" id="40697"/>
    <lineage>
        <taxon>Eukaryota</taxon>
        <taxon>Metazoa</taxon>
        <taxon>Ecdysozoa</taxon>
        <taxon>Arthropoda</taxon>
        <taxon>Chelicerata</taxon>
        <taxon>Arachnida</taxon>
        <taxon>Acari</taxon>
        <taxon>Acariformes</taxon>
        <taxon>Sarcoptiformes</taxon>
        <taxon>Astigmata</taxon>
        <taxon>Glycyphagoidea</taxon>
        <taxon>Echimyopodidae</taxon>
        <taxon>Blomia</taxon>
    </lineage>
</organism>
<reference evidence="8" key="1">
    <citation type="submission" date="2022-12" db="EMBL/GenBank/DDBJ databases">
        <title>Genome assemblies of Blomia tropicalis.</title>
        <authorList>
            <person name="Cui Y."/>
        </authorList>
    </citation>
    <scope>NUCLEOTIDE SEQUENCE</scope>
    <source>
        <tissue evidence="8">Adult mites</tissue>
    </source>
</reference>
<keyword evidence="9" id="KW-1185">Reference proteome</keyword>
<keyword evidence="3" id="KW-0597">Phosphoprotein</keyword>
<feature type="region of interest" description="Disordered" evidence="6">
    <location>
        <begin position="18"/>
        <end position="63"/>
    </location>
</feature>
<dbReference type="SMART" id="SM00054">
    <property type="entry name" value="EFh"/>
    <property type="match status" value="1"/>
</dbReference>
<evidence type="ECO:0000256" key="5">
    <source>
        <dbReference type="ARBA" id="ARBA00023212"/>
    </source>
</evidence>
<feature type="compositionally biased region" description="Low complexity" evidence="6">
    <location>
        <begin position="227"/>
        <end position="239"/>
    </location>
</feature>
<evidence type="ECO:0000256" key="6">
    <source>
        <dbReference type="SAM" id="MobiDB-lite"/>
    </source>
</evidence>
<evidence type="ECO:0000256" key="3">
    <source>
        <dbReference type="ARBA" id="ARBA00022553"/>
    </source>
</evidence>
<dbReference type="InterPro" id="IPR011992">
    <property type="entry name" value="EF-hand-dom_pair"/>
</dbReference>
<dbReference type="SUPFAM" id="SSF47473">
    <property type="entry name" value="EF-hand"/>
    <property type="match status" value="1"/>
</dbReference>
<keyword evidence="4" id="KW-0106">Calcium</keyword>
<evidence type="ECO:0000313" key="8">
    <source>
        <dbReference type="EMBL" id="KAJ6218623.1"/>
    </source>
</evidence>
<dbReference type="Proteomes" id="UP001142055">
    <property type="component" value="Chromosome 3"/>
</dbReference>
<dbReference type="CDD" id="cd00051">
    <property type="entry name" value="EFh"/>
    <property type="match status" value="1"/>
</dbReference>
<evidence type="ECO:0000256" key="2">
    <source>
        <dbReference type="ARBA" id="ARBA00022490"/>
    </source>
</evidence>
<dbReference type="GO" id="GO:0005813">
    <property type="term" value="C:centrosome"/>
    <property type="evidence" value="ECO:0007669"/>
    <property type="project" value="UniProtKB-SubCell"/>
</dbReference>
<keyword evidence="5" id="KW-0206">Cytoskeleton</keyword>
<dbReference type="PANTHER" id="PTHR18905:SF13">
    <property type="entry name" value="NON-CENTROSOMAL MICROTUBULE ARRAY"/>
    <property type="match status" value="1"/>
</dbReference>
<evidence type="ECO:0000259" key="7">
    <source>
        <dbReference type="PROSITE" id="PS50222"/>
    </source>
</evidence>
<dbReference type="InterPro" id="IPR018247">
    <property type="entry name" value="EF_Hand_1_Ca_BS"/>
</dbReference>
<dbReference type="GO" id="GO:0005509">
    <property type="term" value="F:calcium ion binding"/>
    <property type="evidence" value="ECO:0007669"/>
    <property type="project" value="InterPro"/>
</dbReference>
<feature type="domain" description="EF-hand" evidence="7">
    <location>
        <begin position="126"/>
        <end position="161"/>
    </location>
</feature>
<dbReference type="InterPro" id="IPR002048">
    <property type="entry name" value="EF_hand_dom"/>
</dbReference>
<name>A0A9Q0M4N2_BLOTA</name>
<comment type="caution">
    <text evidence="8">The sequence shown here is derived from an EMBL/GenBank/DDBJ whole genome shotgun (WGS) entry which is preliminary data.</text>
</comment>
<sequence length="265" mass="29558">MEEDEYYLDRYDCESAKVPIVSSSSSSTTATTTHPSSSSRMIPSRQASTDSSLSTPEVDNVNVMCDNDEEEEEEDYYEDDYDHLYVDTDGAEQYLREIWTQLGVGDAGYLNQNELFRVCEHIGMSASDEMIEQLFDKLDNDQDGRVSFDEFVDGLFKYVHKTATTTNYSNHQFQNENSQTHCELSSINQSPLSTSVIDADSNVSTFINEQSKTSSTNSSPKHAIGKSSSPSSTVSNSPSHCPRMNVEHMDTSTSLFITIPTDKDG</sequence>
<proteinExistence type="predicted"/>